<dbReference type="OrthoDB" id="1115707at2"/>
<dbReference type="PANTHER" id="PTHR37804:SF1">
    <property type="entry name" value="CDAA REGULATORY PROTEIN CDAR"/>
    <property type="match status" value="1"/>
</dbReference>
<evidence type="ECO:0008006" key="3">
    <source>
        <dbReference type="Google" id="ProtNLM"/>
    </source>
</evidence>
<accession>A0A1M7Q414</accession>
<dbReference type="RefSeq" id="WP_073096452.1">
    <property type="nucleotide sequence ID" value="NZ_FRCY01000013.1"/>
</dbReference>
<gene>
    <name evidence="1" type="ORF">SAMN04488057_113110</name>
</gene>
<evidence type="ECO:0000313" key="1">
    <source>
        <dbReference type="EMBL" id="SHN24854.1"/>
    </source>
</evidence>
<dbReference type="STRING" id="388280.SAMN04488057_113110"/>
<dbReference type="EMBL" id="FRCY01000013">
    <property type="protein sequence ID" value="SHN24854.1"/>
    <property type="molecule type" value="Genomic_DNA"/>
</dbReference>
<proteinExistence type="predicted"/>
<keyword evidence="2" id="KW-1185">Reference proteome</keyword>
<dbReference type="Proteomes" id="UP000184513">
    <property type="component" value="Unassembled WGS sequence"/>
</dbReference>
<name>A0A1M7Q414_9BACT</name>
<organism evidence="1 2">
    <name type="scientific">Cyclobacterium lianum</name>
    <dbReference type="NCBI Taxonomy" id="388280"/>
    <lineage>
        <taxon>Bacteria</taxon>
        <taxon>Pseudomonadati</taxon>
        <taxon>Bacteroidota</taxon>
        <taxon>Cytophagia</taxon>
        <taxon>Cytophagales</taxon>
        <taxon>Cyclobacteriaceae</taxon>
        <taxon>Cyclobacterium</taxon>
    </lineage>
</organism>
<dbReference type="PANTHER" id="PTHR37804">
    <property type="entry name" value="CDAA REGULATORY PROTEIN CDAR"/>
    <property type="match status" value="1"/>
</dbReference>
<sequence>MSALGDYFRKLKPQKTSNLKVVVLCVFTASTFWLLNALNKDNYTTTVNQPVVIEYDTEEYMAVADVPREIRISINGNGWDLLKRHFKIGVTEFKISLDEPSRQPFILTSSIEPQLSEHISSTNLVDIVQDTLFYEIDKIVSKRIQLVADTTENTLAENHDYASDIAIEPQTVMVRGPISIIERLEGELRVSLGEQNIRDDFSKLLPLELSRELGRFLALEEETAQVSFQVDEYLENNLQLEIQKLYFPNNVSISSDITEVSVNLFVRESSMEDFEKLELEAILNYNNRNREDSTISVSLNTEPEYIRDITFEPENFRLSYE</sequence>
<reference evidence="1 2" key="1">
    <citation type="submission" date="2016-11" db="EMBL/GenBank/DDBJ databases">
        <authorList>
            <person name="Jaros S."/>
            <person name="Januszkiewicz K."/>
            <person name="Wedrychowicz H."/>
        </authorList>
    </citation>
    <scope>NUCLEOTIDE SEQUENCE [LARGE SCALE GENOMIC DNA]</scope>
    <source>
        <strain evidence="1 2">CGMCC 1.6102</strain>
    </source>
</reference>
<dbReference type="AlphaFoldDB" id="A0A1M7Q414"/>
<dbReference type="InterPro" id="IPR053154">
    <property type="entry name" value="c-di-AMP_regulator"/>
</dbReference>
<protein>
    <recommendedName>
        <fullName evidence="3">YbbR-like protein</fullName>
    </recommendedName>
</protein>
<evidence type="ECO:0000313" key="2">
    <source>
        <dbReference type="Proteomes" id="UP000184513"/>
    </source>
</evidence>